<feature type="coiled-coil region" evidence="1">
    <location>
        <begin position="261"/>
        <end position="295"/>
    </location>
</feature>
<feature type="region of interest" description="Disordered" evidence="2">
    <location>
        <begin position="1"/>
        <end position="74"/>
    </location>
</feature>
<organism evidence="5 6">
    <name type="scientific">Ficus carica</name>
    <name type="common">Common fig</name>
    <dbReference type="NCBI Taxonomy" id="3494"/>
    <lineage>
        <taxon>Eukaryota</taxon>
        <taxon>Viridiplantae</taxon>
        <taxon>Streptophyta</taxon>
        <taxon>Embryophyta</taxon>
        <taxon>Tracheophyta</taxon>
        <taxon>Spermatophyta</taxon>
        <taxon>Magnoliopsida</taxon>
        <taxon>eudicotyledons</taxon>
        <taxon>Gunneridae</taxon>
        <taxon>Pentapetalae</taxon>
        <taxon>rosids</taxon>
        <taxon>fabids</taxon>
        <taxon>Rosales</taxon>
        <taxon>Moraceae</taxon>
        <taxon>Ficeae</taxon>
        <taxon>Ficus</taxon>
    </lineage>
</organism>
<evidence type="ECO:0000313" key="6">
    <source>
        <dbReference type="Proteomes" id="UP001187192"/>
    </source>
</evidence>
<reference evidence="5" key="1">
    <citation type="submission" date="2023-07" db="EMBL/GenBank/DDBJ databases">
        <title>draft genome sequence of fig (Ficus carica).</title>
        <authorList>
            <person name="Takahashi T."/>
            <person name="Nishimura K."/>
        </authorList>
    </citation>
    <scope>NUCLEOTIDE SEQUENCE</scope>
</reference>
<dbReference type="EMBL" id="BTGU01000054">
    <property type="protein sequence ID" value="GMN54945.1"/>
    <property type="molecule type" value="Genomic_DNA"/>
</dbReference>
<dbReference type="SUPFAM" id="SSF81324">
    <property type="entry name" value="Voltage-gated potassium channels"/>
    <property type="match status" value="1"/>
</dbReference>
<proteinExistence type="predicted"/>
<dbReference type="CDD" id="cd14686">
    <property type="entry name" value="bZIP"/>
    <property type="match status" value="1"/>
</dbReference>
<feature type="compositionally biased region" description="Polar residues" evidence="2">
    <location>
        <begin position="27"/>
        <end position="50"/>
    </location>
</feature>
<feature type="domain" description="Potassium channel" evidence="4">
    <location>
        <begin position="121"/>
        <end position="147"/>
    </location>
</feature>
<gene>
    <name evidence="5" type="ORF">TIFTF001_024073</name>
</gene>
<name>A0AA88AMQ8_FICCA</name>
<sequence>MEEPLLSTPGDVQVIESANRDSLHDVSPQSVAHLTDNPNEIEISNPNLTDVQGGESSSQGSSHVEGHPTNNNDDIGSSRTNLTYLILFFGHHFLFDLWHSHILGKWCKQGDLTPLSQSFILALIDALYYLTVTFSTVGYGDIIPHARQSIFNRIGARLLSCMDQGRVTSFLCYIDEDGYGDFYFKMNGGRVFAIMWLVISTFIVSKTIFYVCEVLISKLLLGNKRRDSGPYEEAEKCMKMLRERKLTVANITNMLSNITTKDRHKEELESQKSRIRELEEEVATLRGKYDSLTREVAQRFTDIEN</sequence>
<accession>A0AA88AMQ8</accession>
<keyword evidence="6" id="KW-1185">Reference proteome</keyword>
<dbReference type="InterPro" id="IPR013099">
    <property type="entry name" value="K_chnl_dom"/>
</dbReference>
<evidence type="ECO:0000256" key="3">
    <source>
        <dbReference type="SAM" id="Phobius"/>
    </source>
</evidence>
<evidence type="ECO:0000256" key="1">
    <source>
        <dbReference type="SAM" id="Coils"/>
    </source>
</evidence>
<keyword evidence="3" id="KW-0472">Membrane</keyword>
<dbReference type="Proteomes" id="UP001187192">
    <property type="component" value="Unassembled WGS sequence"/>
</dbReference>
<protein>
    <recommendedName>
        <fullName evidence="4">Potassium channel domain-containing protein</fullName>
    </recommendedName>
</protein>
<evidence type="ECO:0000313" key="5">
    <source>
        <dbReference type="EMBL" id="GMN54945.1"/>
    </source>
</evidence>
<keyword evidence="3" id="KW-0812">Transmembrane</keyword>
<evidence type="ECO:0000259" key="4">
    <source>
        <dbReference type="Pfam" id="PF07885"/>
    </source>
</evidence>
<dbReference type="Gene3D" id="1.10.287.70">
    <property type="match status" value="1"/>
</dbReference>
<dbReference type="AlphaFoldDB" id="A0AA88AMQ8"/>
<comment type="caution">
    <text evidence="5">The sequence shown here is derived from an EMBL/GenBank/DDBJ whole genome shotgun (WGS) entry which is preliminary data.</text>
</comment>
<keyword evidence="1" id="KW-0175">Coiled coil</keyword>
<keyword evidence="3" id="KW-1133">Transmembrane helix</keyword>
<feature type="transmembrane region" description="Helical" evidence="3">
    <location>
        <begin position="193"/>
        <end position="216"/>
    </location>
</feature>
<evidence type="ECO:0000256" key="2">
    <source>
        <dbReference type="SAM" id="MobiDB-lite"/>
    </source>
</evidence>
<feature type="compositionally biased region" description="Low complexity" evidence="2">
    <location>
        <begin position="51"/>
        <end position="63"/>
    </location>
</feature>
<dbReference type="Pfam" id="PF07885">
    <property type="entry name" value="Ion_trans_2"/>
    <property type="match status" value="1"/>
</dbReference>